<evidence type="ECO:0000256" key="1">
    <source>
        <dbReference type="SAM" id="MobiDB-lite"/>
    </source>
</evidence>
<feature type="region of interest" description="Disordered" evidence="1">
    <location>
        <begin position="374"/>
        <end position="420"/>
    </location>
</feature>
<dbReference type="GO" id="GO:0003697">
    <property type="term" value="F:single-stranded DNA binding"/>
    <property type="evidence" value="ECO:0007669"/>
    <property type="project" value="InterPro"/>
</dbReference>
<reference evidence="5" key="1">
    <citation type="submission" date="2020-08" db="EMBL/GenBank/DDBJ databases">
        <title>Complete genome sequence of Weissella confusa strain FS54 provides insights into metabolic potential.</title>
        <authorList>
            <person name="Fhoula I."/>
            <person name="Najjari A."/>
            <person name="Lekired A."/>
            <person name="Bessrour-Aouam N."/>
            <person name="Jaballah S."/>
            <person name="Klibi N."/>
            <person name="Ouzari H.-I."/>
        </authorList>
    </citation>
    <scope>NUCLEOTIDE SEQUENCE</scope>
    <source>
        <strain evidence="5">FS54</strain>
    </source>
</reference>
<dbReference type="EMBL" id="JACSZT010000008">
    <property type="protein sequence ID" value="MBC6499233.1"/>
    <property type="molecule type" value="Genomic_DNA"/>
</dbReference>
<gene>
    <name evidence="5" type="ORF">H7R52_11225</name>
</gene>
<feature type="domain" description="DUF3991" evidence="4">
    <location>
        <begin position="127"/>
        <end position="200"/>
    </location>
</feature>
<proteinExistence type="predicted"/>
<feature type="compositionally biased region" description="Basic and acidic residues" evidence="1">
    <location>
        <begin position="406"/>
        <end position="415"/>
    </location>
</feature>
<feature type="region of interest" description="Disordered" evidence="1">
    <location>
        <begin position="849"/>
        <end position="878"/>
    </location>
</feature>
<dbReference type="Proteomes" id="UP000650485">
    <property type="component" value="Unassembled WGS sequence"/>
</dbReference>
<evidence type="ECO:0000259" key="3">
    <source>
        <dbReference type="Pfam" id="PF08401"/>
    </source>
</evidence>
<dbReference type="Gene3D" id="3.40.1360.10">
    <property type="match status" value="1"/>
</dbReference>
<evidence type="ECO:0000259" key="4">
    <source>
        <dbReference type="Pfam" id="PF13154"/>
    </source>
</evidence>
<dbReference type="InterPro" id="IPR013610">
    <property type="entry name" value="ArdC_N"/>
</dbReference>
<dbReference type="Pfam" id="PF13154">
    <property type="entry name" value="DUF3991"/>
    <property type="match status" value="1"/>
</dbReference>
<feature type="domain" description="IrrE N-terminal-like" evidence="2">
    <location>
        <begin position="629"/>
        <end position="682"/>
    </location>
</feature>
<feature type="compositionally biased region" description="Polar residues" evidence="1">
    <location>
        <begin position="849"/>
        <end position="865"/>
    </location>
</feature>
<accession>A0A923NFS8</accession>
<dbReference type="Pfam" id="PF13155">
    <property type="entry name" value="Toprim_2"/>
    <property type="match status" value="1"/>
</dbReference>
<dbReference type="InterPro" id="IPR025054">
    <property type="entry name" value="DUF3991"/>
</dbReference>
<dbReference type="AlphaFoldDB" id="A0A923NFS8"/>
<sequence>MAVLTNEQKQVLKSLPIQGYLDWRGIEYKQTSRRQLALVEHDSLVVNMSKNTFYWNSRQVGGDLVAFIKEYDQVDLKTAFTERLAYARYLQGENIDVNEKYQRPAAKLYDFDFSKWRLSQDQETAKAYLVNVRKLDATFVERLATAGFVQQGVSYKDKATGERVSAPVIFPWFDSNNKVVGADIQGTEINFEKFEHRGTEKRIAGGSDEDNFGFNFKFGDGSEKLYVFETPIDALSYTQQNLSTLAKENATVLSMAGLKQHKVWATMNRMFETSNRTPSDLIIATDNDLAGYQFAKRMNAVEYENLNMIRRIPVQGKDWNEQLQAGKRGYRDMDMEASERRLATLEAYAAQNAELNEAANNVDSAKPGLMETTAEAKQQANQLKKEKKATLDTRQVSTAHQGKKQRTVESRAERKAKTRKQNEAIIQDALAKVKAYKDDPAEIKKYLDFVAIGGSFSPRNSMLIYAQNNDATLVRGYKQWEKDGIQVNKGEKGIKIFGAPTQLRTIVDENGQPIYWRDATDAQKKAAEAGQLKTTSLNYYPIETVFDVKQTNATLDQLPKLLPNRPIDLATDQSVEHLENVYNALIQYAGEHDVVVYDKQTVAPLRDQISHKGQLDNNGIAKGVFMRNRDENGKQAILIRDDLPLTDKIATLAHEVGHAALHSTAEASQLSQGVKEVQAEMTSYVVLKNMGIEPGEVSERYMNSWLSHSKELNPAEAIKGSVATLEVINEKNHAFNLAHGEQGNRVNENVTLADVKVAKMPEGGPKDVADPNLIVVRQRKDSDGHLHLDYYTPRAFEQAKAEYAKKHEVDADRNFEQIMGEVTRASTSVTNFLSDRLSKGELQYREQSQDQVINQTQNNNWVQDSQIKHPVQSAGRGR</sequence>
<feature type="domain" description="N-terminal" evidence="3">
    <location>
        <begin position="442"/>
        <end position="546"/>
    </location>
</feature>
<dbReference type="Pfam" id="PF08401">
    <property type="entry name" value="ArdcN"/>
    <property type="match status" value="1"/>
</dbReference>
<evidence type="ECO:0000313" key="6">
    <source>
        <dbReference type="Proteomes" id="UP000650485"/>
    </source>
</evidence>
<evidence type="ECO:0000259" key="2">
    <source>
        <dbReference type="Pfam" id="PF06114"/>
    </source>
</evidence>
<dbReference type="SUPFAM" id="SSF57783">
    <property type="entry name" value="Zinc beta-ribbon"/>
    <property type="match status" value="1"/>
</dbReference>
<evidence type="ECO:0000313" key="5">
    <source>
        <dbReference type="EMBL" id="MBC6499233.1"/>
    </source>
</evidence>
<dbReference type="InterPro" id="IPR010359">
    <property type="entry name" value="IrrE_HExxH"/>
</dbReference>
<comment type="caution">
    <text evidence="5">The sequence shown here is derived from an EMBL/GenBank/DDBJ whole genome shotgun (WGS) entry which is preliminary data.</text>
</comment>
<dbReference type="Pfam" id="PF06114">
    <property type="entry name" value="Peptidase_M78"/>
    <property type="match status" value="1"/>
</dbReference>
<protein>
    <submittedName>
        <fullName evidence="5">Toprim domain-containing protein</fullName>
    </submittedName>
</protein>
<organism evidence="5 6">
    <name type="scientific">Weissella confusa</name>
    <name type="common">Lactobacillus confusus</name>
    <dbReference type="NCBI Taxonomy" id="1583"/>
    <lineage>
        <taxon>Bacteria</taxon>
        <taxon>Bacillati</taxon>
        <taxon>Bacillota</taxon>
        <taxon>Bacilli</taxon>
        <taxon>Lactobacillales</taxon>
        <taxon>Lactobacillaceae</taxon>
        <taxon>Weissella</taxon>
    </lineage>
</organism>
<name>A0A923NFS8_WEICO</name>